<reference evidence="2" key="1">
    <citation type="submission" date="2013-04" db="EMBL/GenBank/DDBJ databases">
        <title>The Genome Sequence of Fonticula alba ATCC 38817.</title>
        <authorList>
            <consortium name="The Broad Institute Genomics Platform"/>
            <person name="Russ C."/>
            <person name="Cuomo C."/>
            <person name="Burger G."/>
            <person name="Gray M.W."/>
            <person name="Holland P.W.H."/>
            <person name="King N."/>
            <person name="Lang F.B.F."/>
            <person name="Roger A.J."/>
            <person name="Ruiz-Trillo I."/>
            <person name="Brown M."/>
            <person name="Walker B."/>
            <person name="Young S."/>
            <person name="Zeng Q."/>
            <person name="Gargeya S."/>
            <person name="Fitzgerald M."/>
            <person name="Haas B."/>
            <person name="Abouelleil A."/>
            <person name="Allen A.W."/>
            <person name="Alvarado L."/>
            <person name="Arachchi H.M."/>
            <person name="Berlin A.M."/>
            <person name="Chapman S.B."/>
            <person name="Gainer-Dewar J."/>
            <person name="Goldberg J."/>
            <person name="Griggs A."/>
            <person name="Gujja S."/>
            <person name="Hansen M."/>
            <person name="Howarth C."/>
            <person name="Imamovic A."/>
            <person name="Ireland A."/>
            <person name="Larimer J."/>
            <person name="McCowan C."/>
            <person name="Murphy C."/>
            <person name="Pearson M."/>
            <person name="Poon T.W."/>
            <person name="Priest M."/>
            <person name="Roberts A."/>
            <person name="Saif S."/>
            <person name="Shea T."/>
            <person name="Sisk P."/>
            <person name="Sykes S."/>
            <person name="Wortman J."/>
            <person name="Nusbaum C."/>
            <person name="Birren B."/>
        </authorList>
    </citation>
    <scope>NUCLEOTIDE SEQUENCE [LARGE SCALE GENOMIC DNA]</scope>
    <source>
        <strain evidence="2">ATCC 38817</strain>
    </source>
</reference>
<name>A0A058ZBC8_FONAL</name>
<keyword evidence="3" id="KW-1185">Reference proteome</keyword>
<dbReference type="InterPro" id="IPR044926">
    <property type="entry name" value="RGS_subdomain_2"/>
</dbReference>
<dbReference type="Gene3D" id="1.10.167.10">
    <property type="entry name" value="Regulator of G-protein Signalling 4, domain 2"/>
    <property type="match status" value="1"/>
</dbReference>
<dbReference type="GeneID" id="20525852"/>
<keyword evidence="1" id="KW-0472">Membrane</keyword>
<proteinExistence type="predicted"/>
<evidence type="ECO:0000313" key="2">
    <source>
        <dbReference type="EMBL" id="KCV71704.1"/>
    </source>
</evidence>
<keyword evidence="1" id="KW-1133">Transmembrane helix</keyword>
<gene>
    <name evidence="2" type="ORF">H696_01127</name>
</gene>
<feature type="transmembrane region" description="Helical" evidence="1">
    <location>
        <begin position="62"/>
        <end position="86"/>
    </location>
</feature>
<dbReference type="RefSeq" id="XP_009493282.1">
    <property type="nucleotide sequence ID" value="XM_009495007.1"/>
</dbReference>
<evidence type="ECO:0000256" key="1">
    <source>
        <dbReference type="SAM" id="Phobius"/>
    </source>
</evidence>
<dbReference type="AlphaFoldDB" id="A0A058ZBC8"/>
<dbReference type="Proteomes" id="UP000030693">
    <property type="component" value="Unassembled WGS sequence"/>
</dbReference>
<dbReference type="InterPro" id="IPR036305">
    <property type="entry name" value="RGS_sf"/>
</dbReference>
<accession>A0A058ZBC8</accession>
<dbReference type="SUPFAM" id="SSF48097">
    <property type="entry name" value="Regulator of G-protein signaling, RGS"/>
    <property type="match status" value="1"/>
</dbReference>
<protein>
    <recommendedName>
        <fullName evidence="4">RGS domain-containing protein</fullName>
    </recommendedName>
</protein>
<organism evidence="2">
    <name type="scientific">Fonticula alba</name>
    <name type="common">Slime mold</name>
    <dbReference type="NCBI Taxonomy" id="691883"/>
    <lineage>
        <taxon>Eukaryota</taxon>
        <taxon>Rotosphaerida</taxon>
        <taxon>Fonticulaceae</taxon>
        <taxon>Fonticula</taxon>
    </lineage>
</organism>
<evidence type="ECO:0008006" key="4">
    <source>
        <dbReference type="Google" id="ProtNLM"/>
    </source>
</evidence>
<keyword evidence="1" id="KW-0812">Transmembrane</keyword>
<feature type="transmembrane region" description="Helical" evidence="1">
    <location>
        <begin position="24"/>
        <end position="50"/>
    </location>
</feature>
<feature type="transmembrane region" description="Helical" evidence="1">
    <location>
        <begin position="92"/>
        <end position="117"/>
    </location>
</feature>
<evidence type="ECO:0000313" key="3">
    <source>
        <dbReference type="Proteomes" id="UP000030693"/>
    </source>
</evidence>
<dbReference type="EMBL" id="KB932202">
    <property type="protein sequence ID" value="KCV71704.1"/>
    <property type="molecule type" value="Genomic_DNA"/>
</dbReference>
<sequence length="283" mass="32885">MLTALFLTIDVSFSDFDTSLDTCIYGAMYVVILEIIIFVPLIAGCVFLVWSSRDVYRIKQELLINTSTSFVLAVLWGTAAVSGAAGWFRADIIAIFLTAFNNLLIVIFPVVLSYLPFYKRLTRNRMHLNPDIEGHLESGRSKTGLFDFETFRHFPGPAMHFEHFCIESWCAEIHLFHTRSLRFLDNYKRMTPMQRYDEVLDMRDQFIMTNSPFEINIPGHVRQKLLQTFKEVADLDENGKPRDIPRDIFLPAHRETGEQLDRLLNIWRDTPIGQRETRDLPLM</sequence>